<reference evidence="5" key="1">
    <citation type="submission" date="2019-11" db="EMBL/GenBank/DDBJ databases">
        <title>Genomic insights into an expanded diversity of filamentous marine cyanobacteria reveals the extraordinary biosynthetic potential of Moorea and Okeania.</title>
        <authorList>
            <person name="Ferreira Leao T."/>
            <person name="Wang M."/>
            <person name="Moss N."/>
            <person name="Da Silva R."/>
            <person name="Sanders J."/>
            <person name="Nurk S."/>
            <person name="Gurevich A."/>
            <person name="Humphrey G."/>
            <person name="Reher R."/>
            <person name="Zhu Q."/>
            <person name="Belda-Ferre P."/>
            <person name="Glukhov E."/>
            <person name="Rex R."/>
            <person name="Dorrestein P.C."/>
            <person name="Knight R."/>
            <person name="Pevzner P."/>
            <person name="Gerwick W.H."/>
            <person name="Gerwick L."/>
        </authorList>
    </citation>
    <scope>NUCLEOTIDE SEQUENCE</scope>
    <source>
        <strain evidence="5">SIO1C4</strain>
    </source>
</reference>
<dbReference type="AlphaFoldDB" id="A0A6B3NE81"/>
<keyword evidence="3" id="KW-1133">Transmembrane helix</keyword>
<comment type="caution">
    <text evidence="5">The sequence shown here is derived from an EMBL/GenBank/DDBJ whole genome shotgun (WGS) entry which is preliminary data.</text>
</comment>
<dbReference type="PANTHER" id="PTHR30570:SF1">
    <property type="entry name" value="PHOSPHATE-BINDING PROTEIN PSTS"/>
    <property type="match status" value="1"/>
</dbReference>
<evidence type="ECO:0000313" key="5">
    <source>
        <dbReference type="EMBL" id="NER27458.1"/>
    </source>
</evidence>
<feature type="domain" description="PBP" evidence="4">
    <location>
        <begin position="135"/>
        <end position="395"/>
    </location>
</feature>
<feature type="region of interest" description="Disordered" evidence="2">
    <location>
        <begin position="88"/>
        <end position="114"/>
    </location>
</feature>
<dbReference type="PANTHER" id="PTHR30570">
    <property type="entry name" value="PERIPLASMIC PHOSPHATE BINDING COMPONENT OF PHOSPHATE ABC TRANSPORTER"/>
    <property type="match status" value="1"/>
</dbReference>
<dbReference type="InterPro" id="IPR050811">
    <property type="entry name" value="Phosphate_ABC_transporter"/>
</dbReference>
<organism evidence="5">
    <name type="scientific">Symploca sp. SIO1C4</name>
    <dbReference type="NCBI Taxonomy" id="2607765"/>
    <lineage>
        <taxon>Bacteria</taxon>
        <taxon>Bacillati</taxon>
        <taxon>Cyanobacteriota</taxon>
        <taxon>Cyanophyceae</taxon>
        <taxon>Coleofasciculales</taxon>
        <taxon>Coleofasciculaceae</taxon>
        <taxon>Symploca</taxon>
    </lineage>
</organism>
<dbReference type="Pfam" id="PF12849">
    <property type="entry name" value="PBP_like_2"/>
    <property type="match status" value="1"/>
</dbReference>
<keyword evidence="3" id="KW-0812">Transmembrane</keyword>
<proteinExistence type="predicted"/>
<feature type="compositionally biased region" description="Basic and acidic residues" evidence="2">
    <location>
        <begin position="11"/>
        <end position="26"/>
    </location>
</feature>
<protein>
    <recommendedName>
        <fullName evidence="4">PBP domain-containing protein</fullName>
    </recommendedName>
</protein>
<evidence type="ECO:0000256" key="3">
    <source>
        <dbReference type="SAM" id="Phobius"/>
    </source>
</evidence>
<evidence type="ECO:0000256" key="1">
    <source>
        <dbReference type="ARBA" id="ARBA00022729"/>
    </source>
</evidence>
<dbReference type="SUPFAM" id="SSF53850">
    <property type="entry name" value="Periplasmic binding protein-like II"/>
    <property type="match status" value="1"/>
</dbReference>
<feature type="region of interest" description="Disordered" evidence="2">
    <location>
        <begin position="1"/>
        <end position="26"/>
    </location>
</feature>
<feature type="compositionally biased region" description="Low complexity" evidence="2">
    <location>
        <begin position="92"/>
        <end position="112"/>
    </location>
</feature>
<gene>
    <name evidence="5" type="ORF">F6J89_07445</name>
</gene>
<dbReference type="EMBL" id="JAAHFQ010000102">
    <property type="protein sequence ID" value="NER27458.1"/>
    <property type="molecule type" value="Genomic_DNA"/>
</dbReference>
<keyword evidence="1" id="KW-0732">Signal</keyword>
<accession>A0A6B3NE81</accession>
<feature type="transmembrane region" description="Helical" evidence="3">
    <location>
        <begin position="55"/>
        <end position="74"/>
    </location>
</feature>
<dbReference type="Gene3D" id="3.40.190.10">
    <property type="entry name" value="Periplasmic binding protein-like II"/>
    <property type="match status" value="2"/>
</dbReference>
<name>A0A6B3NE81_9CYAN</name>
<keyword evidence="3" id="KW-0472">Membrane</keyword>
<dbReference type="InterPro" id="IPR024370">
    <property type="entry name" value="PBP_domain"/>
</dbReference>
<evidence type="ECO:0000256" key="2">
    <source>
        <dbReference type="SAM" id="MobiDB-lite"/>
    </source>
</evidence>
<evidence type="ECO:0000259" key="4">
    <source>
        <dbReference type="Pfam" id="PF12849"/>
    </source>
</evidence>
<sequence length="409" mass="44175">MAGWICNGIPKDNKPHPEQHTSGEHEPYENFGSDCVICGLSKEAIVGGSKVPIKIIAAATTGVVVVAILLWILYKIFNSDSPSQDLVNDNLVTPNPSPTSATTSTSNSSVSISPPPKITTYRTFTDVSDIPQMNVRYGGSTSFAPLRTPQNLPQMELLIEQAHPDFNLIYTEPPPGIKPGSGAGIQMLLDSQLSVAQSSRPLKEKEYESAKTRGFALEQHAVAIDGIALYVNPEISIPGLTAAQVKDIYTGKITNWNQVGGPNLPITPFSRDPEDGGTPEFFREKVLSGESLASFVQPYVRDTTESLRKVASTPGGIGYATASEVCNQSTIRPFPLARRQGQSFVEPCVGEIVNQAAFASDSYPITRRLFVIIKRDGTLDEQAGVAYTNLLLSDEGQEIVDQVGLVRIR</sequence>